<reference evidence="9 10" key="1">
    <citation type="submission" date="2018-11" db="EMBL/GenBank/DDBJ databases">
        <title>Erythrobacter spongiae sp. nov., isolated from a marine sponge.</title>
        <authorList>
            <person name="Zhuang L."/>
            <person name="Luo L."/>
        </authorList>
    </citation>
    <scope>NUCLEOTIDE SEQUENCE [LARGE SCALE GENOMIC DNA]</scope>
    <source>
        <strain evidence="9 10">HN-E23</strain>
    </source>
</reference>
<proteinExistence type="predicted"/>
<dbReference type="EMBL" id="RPFZ01000001">
    <property type="protein sequence ID" value="RPF71760.1"/>
    <property type="molecule type" value="Genomic_DNA"/>
</dbReference>
<dbReference type="InterPro" id="IPR023119">
    <property type="entry name" value="Multihaem_cyt_PRC_cyt_su-like"/>
</dbReference>
<dbReference type="GO" id="GO:0009055">
    <property type="term" value="F:electron transfer activity"/>
    <property type="evidence" value="ECO:0007669"/>
    <property type="project" value="InterPro"/>
</dbReference>
<organism evidence="9 10">
    <name type="scientific">Aurantiacibacter spongiae</name>
    <dbReference type="NCBI Taxonomy" id="2488860"/>
    <lineage>
        <taxon>Bacteria</taxon>
        <taxon>Pseudomonadati</taxon>
        <taxon>Pseudomonadota</taxon>
        <taxon>Alphaproteobacteria</taxon>
        <taxon>Sphingomonadales</taxon>
        <taxon>Erythrobacteraceae</taxon>
        <taxon>Aurantiacibacter</taxon>
    </lineage>
</organism>
<dbReference type="Pfam" id="PF02276">
    <property type="entry name" value="CytoC_RC"/>
    <property type="match status" value="1"/>
</dbReference>
<dbReference type="SUPFAM" id="SSF48695">
    <property type="entry name" value="Multiheme cytochromes"/>
    <property type="match status" value="1"/>
</dbReference>
<keyword evidence="8" id="KW-0408">Iron</keyword>
<dbReference type="Gene3D" id="1.10.468.10">
    <property type="entry name" value="Photosynthetic Reaction Center, subunit C, domain 2"/>
    <property type="match status" value="2"/>
</dbReference>
<evidence type="ECO:0000256" key="7">
    <source>
        <dbReference type="ARBA" id="ARBA00022982"/>
    </source>
</evidence>
<evidence type="ECO:0000313" key="10">
    <source>
        <dbReference type="Proteomes" id="UP000275232"/>
    </source>
</evidence>
<accession>A0A3N5CW59</accession>
<gene>
    <name evidence="9" type="ORF">EG799_09120</name>
</gene>
<evidence type="ECO:0000313" key="9">
    <source>
        <dbReference type="EMBL" id="RPF71760.1"/>
    </source>
</evidence>
<dbReference type="GO" id="GO:0030077">
    <property type="term" value="C:plasma membrane light-harvesting complex"/>
    <property type="evidence" value="ECO:0007669"/>
    <property type="project" value="InterPro"/>
</dbReference>
<evidence type="ECO:0000256" key="5">
    <source>
        <dbReference type="ARBA" id="ARBA00022617"/>
    </source>
</evidence>
<dbReference type="InterPro" id="IPR003158">
    <property type="entry name" value="Photosyn_RC_cyt_c-su"/>
</dbReference>
<name>A0A3N5CW59_9SPHN</name>
<evidence type="ECO:0000256" key="6">
    <source>
        <dbReference type="ARBA" id="ARBA00022723"/>
    </source>
</evidence>
<dbReference type="CDD" id="cd09224">
    <property type="entry name" value="CytoC_RC"/>
    <property type="match status" value="1"/>
</dbReference>
<evidence type="ECO:0000256" key="2">
    <source>
        <dbReference type="ARBA" id="ARBA00015978"/>
    </source>
</evidence>
<evidence type="ECO:0000256" key="3">
    <source>
        <dbReference type="ARBA" id="ARBA00022448"/>
    </source>
</evidence>
<evidence type="ECO:0000256" key="4">
    <source>
        <dbReference type="ARBA" id="ARBA00022531"/>
    </source>
</evidence>
<evidence type="ECO:0000256" key="8">
    <source>
        <dbReference type="ARBA" id="ARBA00023004"/>
    </source>
</evidence>
<dbReference type="Proteomes" id="UP000275232">
    <property type="component" value="Unassembled WGS sequence"/>
</dbReference>
<keyword evidence="6" id="KW-0479">Metal-binding</keyword>
<evidence type="ECO:0000256" key="1">
    <source>
        <dbReference type="ARBA" id="ARBA00003196"/>
    </source>
</evidence>
<comment type="caution">
    <text evidence="9">The sequence shown here is derived from an EMBL/GenBank/DDBJ whole genome shotgun (WGS) entry which is preliminary data.</text>
</comment>
<sequence length="372" mass="40461">MMRYGSVLFALALAVLAFAVLVPPWTVPTNVATTQTGPDSSAMGLYLDETAENNPPRQPEILPASMTSGGGAASGYSNLHVLGGLSRDEFDRTMVALTAWVAPEEGCGYCHGGQTENYAADYPRKEVARQMLQMTRAVNSGWTNHVGSRGVTCFTCHQDENVPEYLWHRQPEPEPPLGGLAGKPAPWDTRARTIRGFFPEGPYEKYLLEGQPARYVQANTALVSGDEPVQHNLEDGEDVYIMMMQMSQALGVNCTFCHQSRYAADWSQSPPNRLMGYSGIKMTLALNQQVFDRLTPLVSSDLLGPLGDAAKINCGSCHNGRREPAGGMNDVYYPALVGDGVPAPANSVARYNPHIPILARHPRVGPRQVARD</sequence>
<comment type="function">
    <text evidence="1">The reaction center of purple bacteria contains a tightly bound cytochrome molecule which re-reduces the photo oxidized primary electron donor.</text>
</comment>
<protein>
    <recommendedName>
        <fullName evidence="2">Photosynthetic reaction center cytochrome c subunit</fullName>
    </recommendedName>
</protein>
<dbReference type="RefSeq" id="WP_123880503.1">
    <property type="nucleotide sequence ID" value="NZ_RPFZ01000001.1"/>
</dbReference>
<dbReference type="AlphaFoldDB" id="A0A3N5CW59"/>
<dbReference type="InterPro" id="IPR036280">
    <property type="entry name" value="Multihaem_cyt_sf"/>
</dbReference>
<keyword evidence="4" id="KW-0602">Photosynthesis</keyword>
<dbReference type="GO" id="GO:0005506">
    <property type="term" value="F:iron ion binding"/>
    <property type="evidence" value="ECO:0007669"/>
    <property type="project" value="InterPro"/>
</dbReference>
<dbReference type="GO" id="GO:0019684">
    <property type="term" value="P:photosynthesis, light reaction"/>
    <property type="evidence" value="ECO:0007669"/>
    <property type="project" value="InterPro"/>
</dbReference>
<keyword evidence="5" id="KW-0349">Heme</keyword>
<keyword evidence="10" id="KW-1185">Reference proteome</keyword>
<keyword evidence="3" id="KW-0813">Transport</keyword>
<dbReference type="GO" id="GO:0020037">
    <property type="term" value="F:heme binding"/>
    <property type="evidence" value="ECO:0007669"/>
    <property type="project" value="InterPro"/>
</dbReference>
<keyword evidence="7" id="KW-0249">Electron transport</keyword>